<evidence type="ECO:0000256" key="1">
    <source>
        <dbReference type="SAM" id="SignalP"/>
    </source>
</evidence>
<protein>
    <submittedName>
        <fullName evidence="2">MspA protein</fullName>
    </submittedName>
</protein>
<name>A0A1H4MZ15_TSUTY</name>
<keyword evidence="3" id="KW-1185">Reference proteome</keyword>
<dbReference type="InterPro" id="IPR015286">
    <property type="entry name" value="Porin_fam_mycobact-type"/>
</dbReference>
<dbReference type="Gene3D" id="2.60.40.1650">
    <property type="entry name" value="Porin MspA (Ig-like beta-sandwich domain)"/>
    <property type="match status" value="1"/>
</dbReference>
<dbReference type="EMBL" id="FNSA01000003">
    <property type="protein sequence ID" value="SEB87888.1"/>
    <property type="molecule type" value="Genomic_DNA"/>
</dbReference>
<proteinExistence type="predicted"/>
<sequence>MAAIGAAASVSLAGAAHGAPLPNGSKTIPAPPGWSIRVTSTNNSVVVQPSLATAQTRSALVSSTASVDVQAPAGTKDIDGKLGIGVIVGCQFPGPIGVGISVSGPSAGASTEGLSASLGGVTPSLSVPLAPGATDSVSGYKRADTLGALEETGFGKSGTFDVGIQGQNIDIRHCSGYAQARLVTWVQLKGGNRLHGFLYGAPFSLG</sequence>
<dbReference type="STRING" id="57704.SAMN04489793_1003"/>
<accession>A0A1H4MZ15</accession>
<reference evidence="3" key="1">
    <citation type="submission" date="2016-10" db="EMBL/GenBank/DDBJ databases">
        <authorList>
            <person name="Varghese N."/>
            <person name="Submissions S."/>
        </authorList>
    </citation>
    <scope>NUCLEOTIDE SEQUENCE [LARGE SCALE GENOMIC DNA]</scope>
    <source>
        <strain evidence="3">DSM 44234</strain>
    </source>
</reference>
<dbReference type="KEGG" id="tsm:ASU32_03920"/>
<dbReference type="AlphaFoldDB" id="A0A1H4MZ15"/>
<dbReference type="RefSeq" id="WP_074850360.1">
    <property type="nucleotide sequence ID" value="NZ_CP019066.1"/>
</dbReference>
<feature type="signal peptide" evidence="1">
    <location>
        <begin position="1"/>
        <end position="18"/>
    </location>
</feature>
<feature type="chain" id="PRO_5010377722" evidence="1">
    <location>
        <begin position="19"/>
        <end position="206"/>
    </location>
</feature>
<gene>
    <name evidence="2" type="ORF">SAMN04489793_1003</name>
</gene>
<keyword evidence="1" id="KW-0732">Signal</keyword>
<evidence type="ECO:0000313" key="2">
    <source>
        <dbReference type="EMBL" id="SEB87888.1"/>
    </source>
</evidence>
<dbReference type="Pfam" id="PF09203">
    <property type="entry name" value="MspA"/>
    <property type="match status" value="1"/>
</dbReference>
<dbReference type="Proteomes" id="UP000182241">
    <property type="component" value="Unassembled WGS sequence"/>
</dbReference>
<evidence type="ECO:0000313" key="3">
    <source>
        <dbReference type="Proteomes" id="UP000182241"/>
    </source>
</evidence>
<organism evidence="2 3">
    <name type="scientific">Tsukamurella tyrosinosolvens</name>
    <dbReference type="NCBI Taxonomy" id="57704"/>
    <lineage>
        <taxon>Bacteria</taxon>
        <taxon>Bacillati</taxon>
        <taxon>Actinomycetota</taxon>
        <taxon>Actinomycetes</taxon>
        <taxon>Mycobacteriales</taxon>
        <taxon>Tsukamurellaceae</taxon>
        <taxon>Tsukamurella</taxon>
    </lineage>
</organism>